<dbReference type="Gene3D" id="2.60.40.10">
    <property type="entry name" value="Immunoglobulins"/>
    <property type="match status" value="2"/>
</dbReference>
<dbReference type="InterPro" id="IPR013783">
    <property type="entry name" value="Ig-like_fold"/>
</dbReference>
<accession>A0A6P7KLU2</accession>
<organism evidence="2 3">
    <name type="scientific">Parambassis ranga</name>
    <name type="common">Indian glassy fish</name>
    <dbReference type="NCBI Taxonomy" id="210632"/>
    <lineage>
        <taxon>Eukaryota</taxon>
        <taxon>Metazoa</taxon>
        <taxon>Chordata</taxon>
        <taxon>Craniata</taxon>
        <taxon>Vertebrata</taxon>
        <taxon>Euteleostomi</taxon>
        <taxon>Actinopterygii</taxon>
        <taxon>Neopterygii</taxon>
        <taxon>Teleostei</taxon>
        <taxon>Neoteleostei</taxon>
        <taxon>Acanthomorphata</taxon>
        <taxon>Ovalentaria</taxon>
        <taxon>Ambassidae</taxon>
        <taxon>Parambassis</taxon>
    </lineage>
</organism>
<dbReference type="PANTHER" id="PTHR46484:SF8">
    <property type="entry name" value="B-CELL RECEPTOR CD22-LIKE-RELATED"/>
    <property type="match status" value="1"/>
</dbReference>
<dbReference type="InterPro" id="IPR036179">
    <property type="entry name" value="Ig-like_dom_sf"/>
</dbReference>
<feature type="domain" description="Ig-like" evidence="1">
    <location>
        <begin position="202"/>
        <end position="296"/>
    </location>
</feature>
<dbReference type="Proteomes" id="UP000515145">
    <property type="component" value="Chromosome 20"/>
</dbReference>
<dbReference type="InParanoid" id="A0A6P7KLU2"/>
<sequence>MSRVGGGPLKTSLKSMCLLVLTSQRLNREVFHCSAADQLKSCERTVMAALCVNLLTVNMFLSVFFLPGDLADCDTDSHLFITAPKKMEALSGSCLHIPCTFTAEPGEEEFDSTRPTFGVWIKTDYGFDYIKNNAVFNSSGTVNKYPMNITGNLSQKNCSTLFSNLTTSHTDTYFFRVYNGPYISTASCDHLQITVKDSPWSPSIHISAGDLKEKQSVSITCSALTPCPHSPPQLTWNLHPDSHSETEENTDGTFTTKLQQTITLSHTHDGYNISCSATYPVNGGRNKTAETQQTLNVSCK</sequence>
<protein>
    <submittedName>
        <fullName evidence="3">Myeloid cell surface antigen CD33-like</fullName>
    </submittedName>
</protein>
<reference evidence="3" key="1">
    <citation type="submission" date="2025-08" db="UniProtKB">
        <authorList>
            <consortium name="RefSeq"/>
        </authorList>
    </citation>
    <scope>IDENTIFICATION</scope>
</reference>
<evidence type="ECO:0000313" key="2">
    <source>
        <dbReference type="Proteomes" id="UP000515145"/>
    </source>
</evidence>
<dbReference type="PANTHER" id="PTHR46484">
    <property type="entry name" value="SI:CH211-171H4.5-RELATED"/>
    <property type="match status" value="1"/>
</dbReference>
<evidence type="ECO:0000313" key="3">
    <source>
        <dbReference type="RefSeq" id="XP_028289317.1"/>
    </source>
</evidence>
<dbReference type="AlphaFoldDB" id="A0A6P7KLU2"/>
<dbReference type="OrthoDB" id="10039395at2759"/>
<proteinExistence type="predicted"/>
<evidence type="ECO:0000259" key="1">
    <source>
        <dbReference type="PROSITE" id="PS50835"/>
    </source>
</evidence>
<name>A0A6P7KLU2_9TELE</name>
<dbReference type="GeneID" id="114453564"/>
<keyword evidence="2" id="KW-1185">Reference proteome</keyword>
<dbReference type="RefSeq" id="XP_028289317.1">
    <property type="nucleotide sequence ID" value="XM_028433516.1"/>
</dbReference>
<dbReference type="InterPro" id="IPR007110">
    <property type="entry name" value="Ig-like_dom"/>
</dbReference>
<gene>
    <name evidence="3" type="primary">LOC114453564</name>
</gene>
<dbReference type="PROSITE" id="PS50835">
    <property type="entry name" value="IG_LIKE"/>
    <property type="match status" value="1"/>
</dbReference>
<dbReference type="SUPFAM" id="SSF48726">
    <property type="entry name" value="Immunoglobulin"/>
    <property type="match status" value="2"/>
</dbReference>